<dbReference type="RefSeq" id="WP_105216440.1">
    <property type="nucleotide sequence ID" value="NZ_CP027062.1"/>
</dbReference>
<feature type="binding site" evidence="7">
    <location>
        <position position="295"/>
    </location>
    <ligand>
        <name>3-phosphoshikimate</name>
        <dbReference type="ChEBI" id="CHEBI:145989"/>
    </ligand>
</feature>
<comment type="function">
    <text evidence="7">Catalyzes the transfer of the enolpyruvyl moiety of phosphoenolpyruvate (PEP) to the 5-hydroxyl of shikimate-3-phosphate (S3P) to produce enolpyruvyl shikimate-3-phosphate and inorganic phosphate.</text>
</comment>
<feature type="binding site" evidence="7">
    <location>
        <position position="148"/>
    </location>
    <ligand>
        <name>3-phosphoshikimate</name>
        <dbReference type="ChEBI" id="CHEBI:145989"/>
    </ligand>
</feature>
<protein>
    <recommendedName>
        <fullName evidence="7">3-phosphoshikimate 1-carboxyvinyltransferase</fullName>
        <ecNumber evidence="7">2.5.1.19</ecNumber>
    </recommendedName>
    <alternativeName>
        <fullName evidence="7">5-enolpyruvylshikimate-3-phosphate synthase</fullName>
        <shortName evidence="7">EPSP synthase</shortName>
        <shortName evidence="7">EPSPS</shortName>
    </alternativeName>
</protein>
<feature type="binding site" evidence="7">
    <location>
        <position position="24"/>
    </location>
    <ligand>
        <name>phosphoenolpyruvate</name>
        <dbReference type="ChEBI" id="CHEBI:58702"/>
    </ligand>
</feature>
<evidence type="ECO:0000313" key="9">
    <source>
        <dbReference type="EMBL" id="AVI51199.1"/>
    </source>
</evidence>
<dbReference type="InterPro" id="IPR001986">
    <property type="entry name" value="Enolpyruvate_Tfrase_dom"/>
</dbReference>
<dbReference type="InterPro" id="IPR006264">
    <property type="entry name" value="EPSP_synthase"/>
</dbReference>
<dbReference type="EC" id="2.5.1.19" evidence="7"/>
<comment type="subunit">
    <text evidence="7">Monomer.</text>
</comment>
<organism evidence="9 10">
    <name type="scientific">Pukyongia salina</name>
    <dbReference type="NCBI Taxonomy" id="2094025"/>
    <lineage>
        <taxon>Bacteria</taxon>
        <taxon>Pseudomonadati</taxon>
        <taxon>Bacteroidota</taxon>
        <taxon>Flavobacteriia</taxon>
        <taxon>Flavobacteriales</taxon>
        <taxon>Flavobacteriaceae</taxon>
        <taxon>Pukyongia</taxon>
    </lineage>
</organism>
<feature type="domain" description="Enolpyruvate transferase" evidence="8">
    <location>
        <begin position="65"/>
        <end position="402"/>
    </location>
</feature>
<dbReference type="InterPro" id="IPR013792">
    <property type="entry name" value="RNA3'P_cycl/enolpyr_Trfase_a/b"/>
</dbReference>
<comment type="pathway">
    <text evidence="1 7">Metabolic intermediate biosynthesis; chorismate biosynthesis; chorismate from D-erythrose 4-phosphate and phosphoenolpyruvate: step 6/7.</text>
</comment>
<feature type="active site" description="Proton acceptor" evidence="7">
    <location>
        <position position="295"/>
    </location>
</feature>
<accession>A0A2S0HX16</accession>
<dbReference type="InterPro" id="IPR023193">
    <property type="entry name" value="EPSP_synthase_CS"/>
</dbReference>
<name>A0A2S0HX16_9FLAO</name>
<proteinExistence type="inferred from homology"/>
<evidence type="ECO:0000256" key="5">
    <source>
        <dbReference type="ARBA" id="ARBA00023141"/>
    </source>
</evidence>
<feature type="binding site" evidence="7">
    <location>
        <position position="25"/>
    </location>
    <ligand>
        <name>3-phosphoshikimate</name>
        <dbReference type="ChEBI" id="CHEBI:145989"/>
    </ligand>
</feature>
<dbReference type="GO" id="GO:0009423">
    <property type="term" value="P:chorismate biosynthetic process"/>
    <property type="evidence" value="ECO:0007669"/>
    <property type="project" value="UniProtKB-UniRule"/>
</dbReference>
<feature type="binding site" evidence="7">
    <location>
        <position position="393"/>
    </location>
    <ligand>
        <name>phosphoenolpyruvate</name>
        <dbReference type="ChEBI" id="CHEBI:58702"/>
    </ligand>
</feature>
<feature type="binding site" evidence="7">
    <location>
        <position position="24"/>
    </location>
    <ligand>
        <name>3-phosphoshikimate</name>
        <dbReference type="ChEBI" id="CHEBI:145989"/>
    </ligand>
</feature>
<feature type="binding site" evidence="7">
    <location>
        <position position="322"/>
    </location>
    <ligand>
        <name>3-phosphoshikimate</name>
        <dbReference type="ChEBI" id="CHEBI:145989"/>
    </ligand>
</feature>
<dbReference type="CDD" id="cd01556">
    <property type="entry name" value="EPSP_synthase"/>
    <property type="match status" value="1"/>
</dbReference>
<comment type="similarity">
    <text evidence="2 7">Belongs to the EPSP synthase family.</text>
</comment>
<keyword evidence="7" id="KW-0963">Cytoplasm</keyword>
<feature type="binding site" evidence="7">
    <location>
        <position position="149"/>
    </location>
    <ligand>
        <name>3-phosphoshikimate</name>
        <dbReference type="ChEBI" id="CHEBI:145989"/>
    </ligand>
</feature>
<feature type="binding site" evidence="7">
    <location>
        <position position="29"/>
    </location>
    <ligand>
        <name>3-phosphoshikimate</name>
        <dbReference type="ChEBI" id="CHEBI:145989"/>
    </ligand>
</feature>
<dbReference type="GO" id="GO:0008652">
    <property type="term" value="P:amino acid biosynthetic process"/>
    <property type="evidence" value="ECO:0007669"/>
    <property type="project" value="UniProtKB-KW"/>
</dbReference>
<dbReference type="UniPathway" id="UPA00053">
    <property type="reaction ID" value="UER00089"/>
</dbReference>
<feature type="binding site" evidence="7">
    <location>
        <position position="72"/>
    </location>
    <ligand>
        <name>phosphoenolpyruvate</name>
        <dbReference type="ChEBI" id="CHEBI:58702"/>
    </ligand>
</feature>
<evidence type="ECO:0000256" key="3">
    <source>
        <dbReference type="ARBA" id="ARBA00022605"/>
    </source>
</evidence>
<evidence type="ECO:0000256" key="1">
    <source>
        <dbReference type="ARBA" id="ARBA00004811"/>
    </source>
</evidence>
<dbReference type="EMBL" id="CP027062">
    <property type="protein sequence ID" value="AVI51199.1"/>
    <property type="molecule type" value="Genomic_DNA"/>
</dbReference>
<evidence type="ECO:0000259" key="8">
    <source>
        <dbReference type="Pfam" id="PF00275"/>
    </source>
</evidence>
<dbReference type="OrthoDB" id="9809920at2"/>
<dbReference type="SUPFAM" id="SSF55205">
    <property type="entry name" value="EPT/RTPC-like"/>
    <property type="match status" value="1"/>
</dbReference>
<keyword evidence="5 7" id="KW-0057">Aromatic amino acid biosynthesis</keyword>
<evidence type="ECO:0000313" key="10">
    <source>
        <dbReference type="Proteomes" id="UP000238442"/>
    </source>
</evidence>
<dbReference type="Gene3D" id="3.65.10.10">
    <property type="entry name" value="Enolpyruvate transferase domain"/>
    <property type="match status" value="3"/>
</dbReference>
<comment type="caution">
    <text evidence="7">Lacks conserved residue(s) required for the propagation of feature annotation.</text>
</comment>
<comment type="subcellular location">
    <subcellularLocation>
        <location evidence="7">Cytoplasm</location>
    </subcellularLocation>
</comment>
<feature type="binding site" evidence="7">
    <location>
        <position position="149"/>
    </location>
    <ligand>
        <name>phosphoenolpyruvate</name>
        <dbReference type="ChEBI" id="CHEBI:58702"/>
    </ligand>
</feature>
<dbReference type="KEGG" id="aue:C5O00_08425"/>
<dbReference type="PANTHER" id="PTHR21090:SF5">
    <property type="entry name" value="PENTAFUNCTIONAL AROM POLYPEPTIDE"/>
    <property type="match status" value="1"/>
</dbReference>
<dbReference type="GO" id="GO:0009073">
    <property type="term" value="P:aromatic amino acid family biosynthetic process"/>
    <property type="evidence" value="ECO:0007669"/>
    <property type="project" value="UniProtKB-KW"/>
</dbReference>
<keyword evidence="10" id="KW-1185">Reference proteome</keyword>
<dbReference type="PROSITE" id="PS00885">
    <property type="entry name" value="EPSP_SYNTHASE_2"/>
    <property type="match status" value="1"/>
</dbReference>
<dbReference type="PIRSF" id="PIRSF000505">
    <property type="entry name" value="EPSPS"/>
    <property type="match status" value="1"/>
</dbReference>
<gene>
    <name evidence="7" type="primary">aroA</name>
    <name evidence="9" type="ORF">C5O00_08425</name>
</gene>
<feature type="binding site" evidence="7">
    <location>
        <position position="101"/>
    </location>
    <ligand>
        <name>phosphoenolpyruvate</name>
        <dbReference type="ChEBI" id="CHEBI:58702"/>
    </ligand>
</feature>
<keyword evidence="4 7" id="KW-0808">Transferase</keyword>
<evidence type="ECO:0000256" key="4">
    <source>
        <dbReference type="ARBA" id="ARBA00022679"/>
    </source>
</evidence>
<dbReference type="Pfam" id="PF00275">
    <property type="entry name" value="EPSP_synthase"/>
    <property type="match status" value="1"/>
</dbReference>
<dbReference type="HAMAP" id="MF_00210">
    <property type="entry name" value="EPSP_synth"/>
    <property type="match status" value="1"/>
</dbReference>
<evidence type="ECO:0000256" key="7">
    <source>
        <dbReference type="HAMAP-Rule" id="MF_00210"/>
    </source>
</evidence>
<feature type="binding site" evidence="7">
    <location>
        <position position="147"/>
    </location>
    <ligand>
        <name>3-phosphoshikimate</name>
        <dbReference type="ChEBI" id="CHEBI:145989"/>
    </ligand>
</feature>
<dbReference type="InterPro" id="IPR036968">
    <property type="entry name" value="Enolpyruvate_Tfrase_sf"/>
</dbReference>
<feature type="binding site" evidence="7">
    <location>
        <position position="175"/>
    </location>
    <ligand>
        <name>3-phosphoshikimate</name>
        <dbReference type="ChEBI" id="CHEBI:145989"/>
    </ligand>
</feature>
<feature type="binding site" evidence="7">
    <location>
        <position position="326"/>
    </location>
    <ligand>
        <name>phosphoenolpyruvate</name>
        <dbReference type="ChEBI" id="CHEBI:58702"/>
    </ligand>
</feature>
<dbReference type="GO" id="GO:0005737">
    <property type="term" value="C:cytoplasm"/>
    <property type="evidence" value="ECO:0007669"/>
    <property type="project" value="UniProtKB-SubCell"/>
</dbReference>
<evidence type="ECO:0000256" key="6">
    <source>
        <dbReference type="ARBA" id="ARBA00044633"/>
    </source>
</evidence>
<feature type="binding site" evidence="7">
    <location>
        <position position="369"/>
    </location>
    <ligand>
        <name>phosphoenolpyruvate</name>
        <dbReference type="ChEBI" id="CHEBI:58702"/>
    </ligand>
</feature>
<dbReference type="GO" id="GO:0003866">
    <property type="term" value="F:3-phosphoshikimate 1-carboxyvinyltransferase activity"/>
    <property type="evidence" value="ECO:0007669"/>
    <property type="project" value="UniProtKB-UniRule"/>
</dbReference>
<dbReference type="Proteomes" id="UP000238442">
    <property type="component" value="Chromosome"/>
</dbReference>
<comment type="catalytic activity">
    <reaction evidence="6">
        <text>3-phosphoshikimate + phosphoenolpyruvate = 5-O-(1-carboxyvinyl)-3-phosphoshikimate + phosphate</text>
        <dbReference type="Rhea" id="RHEA:21256"/>
        <dbReference type="ChEBI" id="CHEBI:43474"/>
        <dbReference type="ChEBI" id="CHEBI:57701"/>
        <dbReference type="ChEBI" id="CHEBI:58702"/>
        <dbReference type="ChEBI" id="CHEBI:145989"/>
        <dbReference type="EC" id="2.5.1.19"/>
    </reaction>
    <physiologicalReaction direction="left-to-right" evidence="6">
        <dbReference type="Rhea" id="RHEA:21257"/>
    </physiologicalReaction>
</comment>
<sequence length="413" mass="45250">MIAALSHDSAAAIEHAHIEVTGSKSESNRLLILQALFPQIEIGNLSNSDDTQLLQQALKNRDSELIDIHHAGTAMRFLTAYFSAQQGRKVVLTGSERMKQRPVSLLVDALRDLGAKIDYKGEEGYPPLQITGTTLRSGEIEIAAGTSSQYISALLLIAPSLSDGLTIRMRGMITSRPYIDMTCQLLQQLGCSVIFSENCITVEPLDIPVESKFTVESDWSSASYFYSAVALSEGLSITLKNYKKESLQGDSNLVHIYEKLGVETRFNSAESSITLSKKDISLPKHLELDLAKTPDIAQTIAVSCFGLGIGCKLSGLHTLKIKETDRLVALQTEMQKLGATVQITDNLLQLSPSEAINSGISIKTYNDHRMAMAFAPLAFKEKISIEEPEVVSKSFPSFWEAMTAVGITYEIKR</sequence>
<dbReference type="PANTHER" id="PTHR21090">
    <property type="entry name" value="AROM/DEHYDROQUINATE SYNTHASE"/>
    <property type="match status" value="1"/>
</dbReference>
<evidence type="ECO:0000256" key="2">
    <source>
        <dbReference type="ARBA" id="ARBA00009948"/>
    </source>
</evidence>
<reference evidence="9 10" key="1">
    <citation type="submission" date="2018-02" db="EMBL/GenBank/DDBJ databases">
        <title>Genomic analysis of the strain RR4-38 isolated from a seawater recirculating aquaculture system.</title>
        <authorList>
            <person name="Kim Y.-S."/>
            <person name="Jang Y.H."/>
            <person name="Kim K.-H."/>
        </authorList>
    </citation>
    <scope>NUCLEOTIDE SEQUENCE [LARGE SCALE GENOMIC DNA]</scope>
    <source>
        <strain evidence="9 10">RR4-38</strain>
    </source>
</reference>
<keyword evidence="3 7" id="KW-0028">Amino-acid biosynthesis</keyword>
<dbReference type="AlphaFoldDB" id="A0A2S0HX16"/>